<dbReference type="Proteomes" id="UP001165960">
    <property type="component" value="Unassembled WGS sequence"/>
</dbReference>
<dbReference type="EC" id="3.-.-.-" evidence="1"/>
<gene>
    <name evidence="1" type="primary">EPHX2_1</name>
    <name evidence="1" type="ORF">DSO57_1008301</name>
</gene>
<reference evidence="1" key="1">
    <citation type="submission" date="2022-04" db="EMBL/GenBank/DDBJ databases">
        <title>Genome of the entomopathogenic fungus Entomophthora muscae.</title>
        <authorList>
            <person name="Elya C."/>
            <person name="Lovett B.R."/>
            <person name="Lee E."/>
            <person name="Macias A.M."/>
            <person name="Hajek A.E."/>
            <person name="De Bivort B.L."/>
            <person name="Kasson M.T."/>
            <person name="De Fine Licht H.H."/>
            <person name="Stajich J.E."/>
        </authorList>
    </citation>
    <scope>NUCLEOTIDE SEQUENCE</scope>
    <source>
        <strain evidence="1">Berkeley</strain>
    </source>
</reference>
<evidence type="ECO:0000313" key="2">
    <source>
        <dbReference type="Proteomes" id="UP001165960"/>
    </source>
</evidence>
<evidence type="ECO:0000313" key="1">
    <source>
        <dbReference type="EMBL" id="KAJ9089900.1"/>
    </source>
</evidence>
<organism evidence="1 2">
    <name type="scientific">Entomophthora muscae</name>
    <dbReference type="NCBI Taxonomy" id="34485"/>
    <lineage>
        <taxon>Eukaryota</taxon>
        <taxon>Fungi</taxon>
        <taxon>Fungi incertae sedis</taxon>
        <taxon>Zoopagomycota</taxon>
        <taxon>Entomophthoromycotina</taxon>
        <taxon>Entomophthoromycetes</taxon>
        <taxon>Entomophthorales</taxon>
        <taxon>Entomophthoraceae</taxon>
        <taxon>Entomophthora</taxon>
    </lineage>
</organism>
<name>A0ACC2USM2_9FUNG</name>
<sequence>MYKHQIKMLVESGYRVVALDMLGYGQSAAPSKESFYTYKRISSDIDVLLKKFVGVDKAVFLAHDWGSMFMWHIAKYHPSIVDGLISLCVPIYSSPSTPVPILDGARVARSLVQNKNPYTNYQISLKKSDNKVLDTSIQDFLEAFLQEDPSCLERLSKASPYRGIVENFRQVKCIHKLAVDNQMLQYMLDQFAKSGTRGPTNYYRTAALNLIESQRQPPGVEITQPTLYVRKATSLH</sequence>
<keyword evidence="2" id="KW-1185">Reference proteome</keyword>
<protein>
    <submittedName>
        <fullName evidence="1">Bifunctional epoxide hydrolase 2</fullName>
        <ecNumber evidence="1">3.-.-.-</ecNumber>
    </submittedName>
</protein>
<keyword evidence="1" id="KW-0378">Hydrolase</keyword>
<proteinExistence type="predicted"/>
<dbReference type="EMBL" id="QTSX02000025">
    <property type="protein sequence ID" value="KAJ9089900.1"/>
    <property type="molecule type" value="Genomic_DNA"/>
</dbReference>
<accession>A0ACC2USM2</accession>
<comment type="caution">
    <text evidence="1">The sequence shown here is derived from an EMBL/GenBank/DDBJ whole genome shotgun (WGS) entry which is preliminary data.</text>
</comment>